<organism evidence="5 6">
    <name type="scientific">Candidatus Woesebacteria bacterium GW2011_GWB1_39_10</name>
    <dbReference type="NCBI Taxonomy" id="1618572"/>
    <lineage>
        <taxon>Bacteria</taxon>
        <taxon>Candidatus Woeseibacteriota</taxon>
    </lineage>
</organism>
<proteinExistence type="inferred from homology"/>
<evidence type="ECO:0000256" key="4">
    <source>
        <dbReference type="SAM" id="Phobius"/>
    </source>
</evidence>
<evidence type="ECO:0000313" key="5">
    <source>
        <dbReference type="EMBL" id="KKQ91279.1"/>
    </source>
</evidence>
<dbReference type="InterPro" id="IPR001451">
    <property type="entry name" value="Hexapep"/>
</dbReference>
<evidence type="ECO:0000313" key="6">
    <source>
        <dbReference type="Proteomes" id="UP000034774"/>
    </source>
</evidence>
<dbReference type="STRING" id="1618572.UT17_C0013G0006"/>
<keyword evidence="3" id="KW-0677">Repeat</keyword>
<dbReference type="PROSITE" id="PS00101">
    <property type="entry name" value="HEXAPEP_TRANSFERASES"/>
    <property type="match status" value="1"/>
</dbReference>
<name>A0A0G0NZJ1_9BACT</name>
<dbReference type="PANTHER" id="PTHR23416:SF23">
    <property type="entry name" value="ACETYLTRANSFERASE C18B11.09C-RELATED"/>
    <property type="match status" value="1"/>
</dbReference>
<dbReference type="InterPro" id="IPR011004">
    <property type="entry name" value="Trimer_LpxA-like_sf"/>
</dbReference>
<dbReference type="SUPFAM" id="SSF51161">
    <property type="entry name" value="Trimeric LpxA-like enzymes"/>
    <property type="match status" value="1"/>
</dbReference>
<dbReference type="EMBL" id="LBVU01000013">
    <property type="protein sequence ID" value="KKQ91279.1"/>
    <property type="molecule type" value="Genomic_DNA"/>
</dbReference>
<dbReference type="Pfam" id="PF14602">
    <property type="entry name" value="Hexapep_2"/>
    <property type="match status" value="1"/>
</dbReference>
<dbReference type="AlphaFoldDB" id="A0A0G0NZJ1"/>
<keyword evidence="2 5" id="KW-0808">Transferase</keyword>
<dbReference type="Proteomes" id="UP000034774">
    <property type="component" value="Unassembled WGS sequence"/>
</dbReference>
<keyword evidence="4" id="KW-0812">Transmembrane</keyword>
<dbReference type="CDD" id="cd04647">
    <property type="entry name" value="LbH_MAT_like"/>
    <property type="match status" value="1"/>
</dbReference>
<dbReference type="InterPro" id="IPR051159">
    <property type="entry name" value="Hexapeptide_acetyltransf"/>
</dbReference>
<dbReference type="GO" id="GO:0008374">
    <property type="term" value="F:O-acyltransferase activity"/>
    <property type="evidence" value="ECO:0007669"/>
    <property type="project" value="TreeGrafter"/>
</dbReference>
<comment type="similarity">
    <text evidence="1">Belongs to the transferase hexapeptide repeat family.</text>
</comment>
<evidence type="ECO:0000256" key="2">
    <source>
        <dbReference type="ARBA" id="ARBA00022679"/>
    </source>
</evidence>
<reference evidence="5 6" key="1">
    <citation type="journal article" date="2015" name="Nature">
        <title>rRNA introns, odd ribosomes, and small enigmatic genomes across a large radiation of phyla.</title>
        <authorList>
            <person name="Brown C.T."/>
            <person name="Hug L.A."/>
            <person name="Thomas B.C."/>
            <person name="Sharon I."/>
            <person name="Castelle C.J."/>
            <person name="Singh A."/>
            <person name="Wilkins M.J."/>
            <person name="Williams K.H."/>
            <person name="Banfield J.F."/>
        </authorList>
    </citation>
    <scope>NUCLEOTIDE SEQUENCE [LARGE SCALE GENOMIC DNA]</scope>
</reference>
<dbReference type="PANTHER" id="PTHR23416">
    <property type="entry name" value="SIALIC ACID SYNTHASE-RELATED"/>
    <property type="match status" value="1"/>
</dbReference>
<keyword evidence="4" id="KW-0472">Membrane</keyword>
<sequence length="184" mass="20500">MKAIEEIGAVKILRFLFFSFISSIYHLLIDHIFNLPPIRQYFLIFLGAKIGKDSILMSVKFFNWHYGGPGVLKIGNECFIGDETLIDLYDQVHLENQVTIAQKVTILTHQNVGYRDHPLQKHFPKFSKPVIFKRGSVVGAGSIILPGVIVGKESFVAAGSVVTRDVPARTLVGGVPAKIIRKIK</sequence>
<feature type="transmembrane region" description="Helical" evidence="4">
    <location>
        <begin position="12"/>
        <end position="29"/>
    </location>
</feature>
<protein>
    <submittedName>
        <fullName evidence="5">Transferase hexapeptide repeat containing protein</fullName>
    </submittedName>
</protein>
<evidence type="ECO:0000256" key="3">
    <source>
        <dbReference type="ARBA" id="ARBA00022737"/>
    </source>
</evidence>
<evidence type="ECO:0000256" key="1">
    <source>
        <dbReference type="ARBA" id="ARBA00007274"/>
    </source>
</evidence>
<dbReference type="InterPro" id="IPR018357">
    <property type="entry name" value="Hexapep_transf_CS"/>
</dbReference>
<gene>
    <name evidence="5" type="ORF">UT17_C0013G0006</name>
</gene>
<dbReference type="GO" id="GO:0005829">
    <property type="term" value="C:cytosol"/>
    <property type="evidence" value="ECO:0007669"/>
    <property type="project" value="TreeGrafter"/>
</dbReference>
<comment type="caution">
    <text evidence="5">The sequence shown here is derived from an EMBL/GenBank/DDBJ whole genome shotgun (WGS) entry which is preliminary data.</text>
</comment>
<dbReference type="Gene3D" id="2.160.10.10">
    <property type="entry name" value="Hexapeptide repeat proteins"/>
    <property type="match status" value="1"/>
</dbReference>
<accession>A0A0G0NZJ1</accession>
<keyword evidence="4" id="KW-1133">Transmembrane helix</keyword>